<protein>
    <submittedName>
        <fullName evidence="2">Uncharacterized protein</fullName>
    </submittedName>
</protein>
<comment type="caution">
    <text evidence="2">The sequence shown here is derived from an EMBL/GenBank/DDBJ whole genome shotgun (WGS) entry which is preliminary data.</text>
</comment>
<dbReference type="Proteomes" id="UP001168877">
    <property type="component" value="Unassembled WGS sequence"/>
</dbReference>
<dbReference type="AlphaFoldDB" id="A0AA39SJL3"/>
<organism evidence="2 3">
    <name type="scientific">Acer saccharum</name>
    <name type="common">Sugar maple</name>
    <dbReference type="NCBI Taxonomy" id="4024"/>
    <lineage>
        <taxon>Eukaryota</taxon>
        <taxon>Viridiplantae</taxon>
        <taxon>Streptophyta</taxon>
        <taxon>Embryophyta</taxon>
        <taxon>Tracheophyta</taxon>
        <taxon>Spermatophyta</taxon>
        <taxon>Magnoliopsida</taxon>
        <taxon>eudicotyledons</taxon>
        <taxon>Gunneridae</taxon>
        <taxon>Pentapetalae</taxon>
        <taxon>rosids</taxon>
        <taxon>malvids</taxon>
        <taxon>Sapindales</taxon>
        <taxon>Sapindaceae</taxon>
        <taxon>Hippocastanoideae</taxon>
        <taxon>Acereae</taxon>
        <taxon>Acer</taxon>
    </lineage>
</organism>
<evidence type="ECO:0000313" key="3">
    <source>
        <dbReference type="Proteomes" id="UP001168877"/>
    </source>
</evidence>
<name>A0AA39SJL3_ACESA</name>
<evidence type="ECO:0000313" key="2">
    <source>
        <dbReference type="EMBL" id="KAK0591425.1"/>
    </source>
</evidence>
<reference evidence="2" key="2">
    <citation type="submission" date="2023-06" db="EMBL/GenBank/DDBJ databases">
        <authorList>
            <person name="Swenson N.G."/>
            <person name="Wegrzyn J.L."/>
            <person name="Mcevoy S.L."/>
        </authorList>
    </citation>
    <scope>NUCLEOTIDE SEQUENCE</scope>
    <source>
        <strain evidence="2">NS2018</strain>
        <tissue evidence="2">Leaf</tissue>
    </source>
</reference>
<proteinExistence type="predicted"/>
<accession>A0AA39SJL3</accession>
<dbReference type="EMBL" id="JAUESC010000380">
    <property type="protein sequence ID" value="KAK0591425.1"/>
    <property type="molecule type" value="Genomic_DNA"/>
</dbReference>
<keyword evidence="3" id="KW-1185">Reference proteome</keyword>
<reference evidence="2" key="1">
    <citation type="journal article" date="2022" name="Plant J.">
        <title>Strategies of tolerance reflected in two North American maple genomes.</title>
        <authorList>
            <person name="McEvoy S.L."/>
            <person name="Sezen U.U."/>
            <person name="Trouern-Trend A."/>
            <person name="McMahon S.M."/>
            <person name="Schaberg P.G."/>
            <person name="Yang J."/>
            <person name="Wegrzyn J.L."/>
            <person name="Swenson N.G."/>
        </authorList>
    </citation>
    <scope>NUCLEOTIDE SEQUENCE</scope>
    <source>
        <strain evidence="2">NS2018</strain>
    </source>
</reference>
<feature type="region of interest" description="Disordered" evidence="1">
    <location>
        <begin position="1"/>
        <end position="23"/>
    </location>
</feature>
<sequence length="134" mass="15577">MATSMLSMTVAPTSIPANSPTSNHVIRRKKPLHTSLSSLHKILKTDQWRWFEKLNFTSLREFTRAMEKVGLKMVEMLASAVGFENPIGEDRPGFVLCCGYLKGCMAWMGINQLYWFGWSKRNNWVYTPRVWFRK</sequence>
<evidence type="ECO:0000256" key="1">
    <source>
        <dbReference type="SAM" id="MobiDB-lite"/>
    </source>
</evidence>
<gene>
    <name evidence="2" type="ORF">LWI29_001533</name>
</gene>